<dbReference type="Pfam" id="PF19975">
    <property type="entry name" value="DO-GTPase1"/>
    <property type="match status" value="1"/>
</dbReference>
<proteinExistence type="predicted"/>
<sequence length="277" mass="29893">MAEQWYVTSGDRLTGPYDRQSLADMINAGQLDDGDLVSIDQTVWASVSDFRDSLQASDALTESAPVPTDGPFASDEPPRGNPPALPLEASDTTGTPQADGTRLLADLAAPDSGKADETGVLTDLAAPGPGERDRIVILGRRAAGKTIYLSTLYAKLWRSLDGMTMSALSGVTHRNAMRIVAELTKGVWPPATQENARMAFDIKYHGRQRLMVSMDYSGEVFKQAFVEDGSQSREVKDLFEHLDRAAAVLLLVDPSMVYEHSGDIDAAVDDDFGMVQA</sequence>
<evidence type="ECO:0000256" key="1">
    <source>
        <dbReference type="SAM" id="MobiDB-lite"/>
    </source>
</evidence>
<feature type="domain" description="Double-GTPase 1" evidence="2">
    <location>
        <begin position="136"/>
        <end position="256"/>
    </location>
</feature>
<feature type="non-terminal residue" evidence="3">
    <location>
        <position position="277"/>
    </location>
</feature>
<organism evidence="3">
    <name type="scientific">marine sediment metagenome</name>
    <dbReference type="NCBI Taxonomy" id="412755"/>
    <lineage>
        <taxon>unclassified sequences</taxon>
        <taxon>metagenomes</taxon>
        <taxon>ecological metagenomes</taxon>
    </lineage>
</organism>
<accession>A0A0F9IMD4</accession>
<dbReference type="InterPro" id="IPR045530">
    <property type="entry name" value="DO-GTPase1"/>
</dbReference>
<evidence type="ECO:0000313" key="3">
    <source>
        <dbReference type="EMBL" id="KKM44820.1"/>
    </source>
</evidence>
<name>A0A0F9IMD4_9ZZZZ</name>
<reference evidence="3" key="1">
    <citation type="journal article" date="2015" name="Nature">
        <title>Complex archaea that bridge the gap between prokaryotes and eukaryotes.</title>
        <authorList>
            <person name="Spang A."/>
            <person name="Saw J.H."/>
            <person name="Jorgensen S.L."/>
            <person name="Zaremba-Niedzwiedzka K."/>
            <person name="Martijn J."/>
            <person name="Lind A.E."/>
            <person name="van Eijk R."/>
            <person name="Schleper C."/>
            <person name="Guy L."/>
            <person name="Ettema T.J."/>
        </authorList>
    </citation>
    <scope>NUCLEOTIDE SEQUENCE</scope>
</reference>
<feature type="region of interest" description="Disordered" evidence="1">
    <location>
        <begin position="59"/>
        <end position="99"/>
    </location>
</feature>
<dbReference type="EMBL" id="LAZR01012068">
    <property type="protein sequence ID" value="KKM44820.1"/>
    <property type="molecule type" value="Genomic_DNA"/>
</dbReference>
<comment type="caution">
    <text evidence="3">The sequence shown here is derived from an EMBL/GenBank/DDBJ whole genome shotgun (WGS) entry which is preliminary data.</text>
</comment>
<dbReference type="AlphaFoldDB" id="A0A0F9IMD4"/>
<protein>
    <recommendedName>
        <fullName evidence="2">Double-GTPase 1 domain-containing protein</fullName>
    </recommendedName>
</protein>
<gene>
    <name evidence="3" type="ORF">LCGC14_1561500</name>
</gene>
<evidence type="ECO:0000259" key="2">
    <source>
        <dbReference type="Pfam" id="PF19975"/>
    </source>
</evidence>